<evidence type="ECO:0000313" key="3">
    <source>
        <dbReference type="Proteomes" id="UP000027138"/>
    </source>
</evidence>
<feature type="region of interest" description="Disordered" evidence="1">
    <location>
        <begin position="61"/>
        <end position="81"/>
    </location>
</feature>
<dbReference type="OrthoDB" id="913780at2759"/>
<dbReference type="InterPro" id="IPR036249">
    <property type="entry name" value="Thioredoxin-like_sf"/>
</dbReference>
<dbReference type="STRING" id="180498.A0A067K7U8"/>
<feature type="compositionally biased region" description="Basic and acidic residues" evidence="1">
    <location>
        <begin position="69"/>
        <end position="79"/>
    </location>
</feature>
<protein>
    <submittedName>
        <fullName evidence="2">Uncharacterized protein</fullName>
    </submittedName>
</protein>
<gene>
    <name evidence="2" type="ORF">JCGZ_14111</name>
</gene>
<dbReference type="EMBL" id="KK914782">
    <property type="protein sequence ID" value="KDP28340.1"/>
    <property type="molecule type" value="Genomic_DNA"/>
</dbReference>
<dbReference type="SMR" id="A0A067K7U8"/>
<feature type="region of interest" description="Disordered" evidence="1">
    <location>
        <begin position="139"/>
        <end position="180"/>
    </location>
</feature>
<dbReference type="AlphaFoldDB" id="A0A067K7U8"/>
<evidence type="ECO:0000313" key="2">
    <source>
        <dbReference type="EMBL" id="KDP28340.1"/>
    </source>
</evidence>
<name>A0A067K7U8_JATCU</name>
<proteinExistence type="predicted"/>
<dbReference type="CDD" id="cd02980">
    <property type="entry name" value="TRX_Fd_family"/>
    <property type="match status" value="1"/>
</dbReference>
<dbReference type="KEGG" id="jcu:105642702"/>
<evidence type="ECO:0000256" key="1">
    <source>
        <dbReference type="SAM" id="MobiDB-lite"/>
    </source>
</evidence>
<sequence length="348" mass="38002">MDTAGIVSSPVLRFSESGVNNFSLKLPLGTVNSRVSFKTRDFSGILSHKFSDSGHLQYYVSPTRSGGKKQKEESKEIKTEKKKKLKLMKRLSKDLDLFSRTAQAEEFGSRLNLMDDVKQKMISEATEFLLAELRHLKSEQKEQKRKRKEEKASLINGEAPVDSTSSSSSSSSDSSDSDCEVVMDVSRLGNTAVKQFIENETEHANYREQATLAEISTPVLETTESFNVLNIEEDCRSNCSNESENTGMAVAGGKKIEICMGGKCKKMGAIALLEEFEKKVGKEGAVVGCKCMGKCKNAPNVKVSNCSTGLQGESTLSLCMGVGLEDVDAIVANLLGKDRNDNCLMAIS</sequence>
<organism evidence="2 3">
    <name type="scientific">Jatropha curcas</name>
    <name type="common">Barbados nut</name>
    <dbReference type="NCBI Taxonomy" id="180498"/>
    <lineage>
        <taxon>Eukaryota</taxon>
        <taxon>Viridiplantae</taxon>
        <taxon>Streptophyta</taxon>
        <taxon>Embryophyta</taxon>
        <taxon>Tracheophyta</taxon>
        <taxon>Spermatophyta</taxon>
        <taxon>Magnoliopsida</taxon>
        <taxon>eudicotyledons</taxon>
        <taxon>Gunneridae</taxon>
        <taxon>Pentapetalae</taxon>
        <taxon>rosids</taxon>
        <taxon>fabids</taxon>
        <taxon>Malpighiales</taxon>
        <taxon>Euphorbiaceae</taxon>
        <taxon>Crotonoideae</taxon>
        <taxon>Jatropheae</taxon>
        <taxon>Jatropha</taxon>
    </lineage>
</organism>
<dbReference type="Proteomes" id="UP000027138">
    <property type="component" value="Unassembled WGS sequence"/>
</dbReference>
<dbReference type="Gene3D" id="3.40.30.10">
    <property type="entry name" value="Glutaredoxin"/>
    <property type="match status" value="1"/>
</dbReference>
<feature type="compositionally biased region" description="Low complexity" evidence="1">
    <location>
        <begin position="162"/>
        <end position="174"/>
    </location>
</feature>
<reference evidence="2 3" key="1">
    <citation type="journal article" date="2014" name="PLoS ONE">
        <title>Global Analysis of Gene Expression Profiles in Physic Nut (Jatropha curcas L.) Seedlings Exposed to Salt Stress.</title>
        <authorList>
            <person name="Zhang L."/>
            <person name="Zhang C."/>
            <person name="Wu P."/>
            <person name="Chen Y."/>
            <person name="Li M."/>
            <person name="Jiang H."/>
            <person name="Wu G."/>
        </authorList>
    </citation>
    <scope>NUCLEOTIDE SEQUENCE [LARGE SCALE GENOMIC DNA]</scope>
    <source>
        <strain evidence="3">cv. GZQX0401</strain>
        <tissue evidence="2">Young leaves</tissue>
    </source>
</reference>
<dbReference type="SUPFAM" id="SSF52833">
    <property type="entry name" value="Thioredoxin-like"/>
    <property type="match status" value="1"/>
</dbReference>
<accession>A0A067K7U8</accession>
<keyword evidence="3" id="KW-1185">Reference proteome</keyword>